<evidence type="ECO:0000313" key="2">
    <source>
        <dbReference type="Proteomes" id="UP001280581"/>
    </source>
</evidence>
<evidence type="ECO:0000313" key="1">
    <source>
        <dbReference type="EMBL" id="KAK3216193.1"/>
    </source>
</evidence>
<dbReference type="EMBL" id="WVTA01000002">
    <property type="protein sequence ID" value="KAK3216193.1"/>
    <property type="molecule type" value="Genomic_DNA"/>
</dbReference>
<name>A0AAN6M5K6_9PLEO</name>
<sequence length="116" mass="13054">MALERLQARAAARIPDLDRPVVRCRGEPRRVVGEGHRVDGTAMAPERLQARAAARIPDLDRPVVRCRGEPRRVVGEGHRQDPTAMALERLQARAPAISHCWPDRDAFWLFIADAYV</sequence>
<dbReference type="AlphaFoldDB" id="A0AAN6M5K6"/>
<organism evidence="1 2">
    <name type="scientific">Pseudopithomyces chartarum</name>
    <dbReference type="NCBI Taxonomy" id="1892770"/>
    <lineage>
        <taxon>Eukaryota</taxon>
        <taxon>Fungi</taxon>
        <taxon>Dikarya</taxon>
        <taxon>Ascomycota</taxon>
        <taxon>Pezizomycotina</taxon>
        <taxon>Dothideomycetes</taxon>
        <taxon>Pleosporomycetidae</taxon>
        <taxon>Pleosporales</taxon>
        <taxon>Massarineae</taxon>
        <taxon>Didymosphaeriaceae</taxon>
        <taxon>Pseudopithomyces</taxon>
    </lineage>
</organism>
<proteinExistence type="predicted"/>
<reference evidence="1 2" key="1">
    <citation type="submission" date="2021-02" db="EMBL/GenBank/DDBJ databases">
        <title>Genome assembly of Pseudopithomyces chartarum.</title>
        <authorList>
            <person name="Jauregui R."/>
            <person name="Singh J."/>
            <person name="Voisey C."/>
        </authorList>
    </citation>
    <scope>NUCLEOTIDE SEQUENCE [LARGE SCALE GENOMIC DNA]</scope>
    <source>
        <strain evidence="1 2">AGR01</strain>
    </source>
</reference>
<dbReference type="Proteomes" id="UP001280581">
    <property type="component" value="Unassembled WGS sequence"/>
</dbReference>
<keyword evidence="2" id="KW-1185">Reference proteome</keyword>
<protein>
    <submittedName>
        <fullName evidence="1">Uncharacterized protein</fullName>
    </submittedName>
</protein>
<gene>
    <name evidence="1" type="ORF">GRF29_8g2546179</name>
</gene>
<accession>A0AAN6M5K6</accession>
<comment type="caution">
    <text evidence="1">The sequence shown here is derived from an EMBL/GenBank/DDBJ whole genome shotgun (WGS) entry which is preliminary data.</text>
</comment>